<dbReference type="Pfam" id="PF03983">
    <property type="entry name" value="SHD1"/>
    <property type="match status" value="1"/>
</dbReference>
<dbReference type="GO" id="GO:0042802">
    <property type="term" value="F:identical protein binding"/>
    <property type="evidence" value="ECO:0007669"/>
    <property type="project" value="InterPro"/>
</dbReference>
<dbReference type="GO" id="GO:0030674">
    <property type="term" value="F:protein-macromolecule adaptor activity"/>
    <property type="evidence" value="ECO:0007669"/>
    <property type="project" value="InterPro"/>
</dbReference>
<dbReference type="InterPro" id="IPR001940">
    <property type="entry name" value="Peptidase_S1C"/>
</dbReference>
<dbReference type="Gene3D" id="2.30.30.700">
    <property type="entry name" value="SLA1 homology domain 1"/>
    <property type="match status" value="1"/>
</dbReference>
<name>A0A518GHK6_9BACT</name>
<dbReference type="SUPFAM" id="SSF50494">
    <property type="entry name" value="Trypsin-like serine proteases"/>
    <property type="match status" value="1"/>
</dbReference>
<dbReference type="InterPro" id="IPR007131">
    <property type="entry name" value="SHD1"/>
</dbReference>
<dbReference type="GO" id="GO:0006508">
    <property type="term" value="P:proteolysis"/>
    <property type="evidence" value="ECO:0007669"/>
    <property type="project" value="UniProtKB-KW"/>
</dbReference>
<keyword evidence="2" id="KW-0472">Membrane</keyword>
<proteinExistence type="predicted"/>
<keyword evidence="5" id="KW-1185">Reference proteome</keyword>
<dbReference type="Gene3D" id="2.40.10.120">
    <property type="match status" value="1"/>
</dbReference>
<evidence type="ECO:0000256" key="1">
    <source>
        <dbReference type="SAM" id="MobiDB-lite"/>
    </source>
</evidence>
<dbReference type="EMBL" id="CP036298">
    <property type="protein sequence ID" value="QDV28073.1"/>
    <property type="molecule type" value="Genomic_DNA"/>
</dbReference>
<dbReference type="Proteomes" id="UP000318017">
    <property type="component" value="Chromosome"/>
</dbReference>
<protein>
    <submittedName>
        <fullName evidence="4">Serine protease HhoB</fullName>
    </submittedName>
</protein>
<dbReference type="GO" id="GO:0004252">
    <property type="term" value="F:serine-type endopeptidase activity"/>
    <property type="evidence" value="ECO:0007669"/>
    <property type="project" value="InterPro"/>
</dbReference>
<dbReference type="KEGG" id="ahel:Q31a_64660"/>
<evidence type="ECO:0000256" key="2">
    <source>
        <dbReference type="SAM" id="Phobius"/>
    </source>
</evidence>
<feature type="transmembrane region" description="Helical" evidence="2">
    <location>
        <begin position="98"/>
        <end position="118"/>
    </location>
</feature>
<keyword evidence="2" id="KW-1133">Transmembrane helix</keyword>
<evidence type="ECO:0000313" key="4">
    <source>
        <dbReference type="EMBL" id="QDV28073.1"/>
    </source>
</evidence>
<evidence type="ECO:0000313" key="5">
    <source>
        <dbReference type="Proteomes" id="UP000318017"/>
    </source>
</evidence>
<dbReference type="InterPro" id="IPR009003">
    <property type="entry name" value="Peptidase_S1_PA"/>
</dbReference>
<gene>
    <name evidence="4" type="primary">hhoB_2</name>
    <name evidence="4" type="ORF">Q31a_64660</name>
</gene>
<dbReference type="GO" id="GO:0008092">
    <property type="term" value="F:cytoskeletal protein binding"/>
    <property type="evidence" value="ECO:0007669"/>
    <property type="project" value="InterPro"/>
</dbReference>
<keyword evidence="4" id="KW-0378">Hydrolase</keyword>
<accession>A0A518GHK6</accession>
<dbReference type="PRINTS" id="PR00834">
    <property type="entry name" value="PROTEASES2C"/>
</dbReference>
<organism evidence="4 5">
    <name type="scientific">Aureliella helgolandensis</name>
    <dbReference type="NCBI Taxonomy" id="2527968"/>
    <lineage>
        <taxon>Bacteria</taxon>
        <taxon>Pseudomonadati</taxon>
        <taxon>Planctomycetota</taxon>
        <taxon>Planctomycetia</taxon>
        <taxon>Pirellulales</taxon>
        <taxon>Pirellulaceae</taxon>
        <taxon>Aureliella</taxon>
    </lineage>
</organism>
<keyword evidence="2" id="KW-0812">Transmembrane</keyword>
<feature type="region of interest" description="Disordered" evidence="1">
    <location>
        <begin position="140"/>
        <end position="197"/>
    </location>
</feature>
<keyword evidence="4" id="KW-0645">Protease</keyword>
<dbReference type="GO" id="GO:0043130">
    <property type="term" value="F:ubiquitin binding"/>
    <property type="evidence" value="ECO:0007669"/>
    <property type="project" value="InterPro"/>
</dbReference>
<feature type="compositionally biased region" description="Low complexity" evidence="1">
    <location>
        <begin position="185"/>
        <end position="196"/>
    </location>
</feature>
<feature type="compositionally biased region" description="Polar residues" evidence="1">
    <location>
        <begin position="155"/>
        <end position="168"/>
    </location>
</feature>
<dbReference type="Pfam" id="PF13365">
    <property type="entry name" value="Trypsin_2"/>
    <property type="match status" value="1"/>
</dbReference>
<evidence type="ECO:0000259" key="3">
    <source>
        <dbReference type="Pfam" id="PF03983"/>
    </source>
</evidence>
<dbReference type="PANTHER" id="PTHR22939">
    <property type="entry name" value="SERINE PROTEASE FAMILY S1C HTRA-RELATED"/>
    <property type="match status" value="1"/>
</dbReference>
<feature type="domain" description="SLA1 homology" evidence="3">
    <location>
        <begin position="656"/>
        <end position="707"/>
    </location>
</feature>
<sequence length="709" mass="75515">MGKFQTVTCPNCSGTFKLPSQSEPLTAVICPTCHHPLQADGKANRPDLLIRAEIVEAPAMATALPGLNTIDSPVSANPSPRFPQPSARRENRPVRKSVLWFIPVVLLSLLLVGIIGWGEFRFSLPAEMFSAFFPLDHSDDAPPPSPKISGGVLSSGLQETPQAPQLASATPAALPLHSQPSNQQARPSAAPPVASAIGKQEDADTNTLVDSNVTAIATLADVIELAEKSVVRLEVRGVDGESLGSGFVVDTEGTFITNCHVLAGAHTAVAHFPNGISSTVTGTLLIDTSRDIVVGRLSGKDAPAISIANELPRKGERVTALGAPHGLAFTATNGIISAVRAAEEIGPKRQGTWIQIDAALSPGNSGGPLINSRGEVVGMSTLASQGTSQNLNFGISGRDIDESLGRAMTATLQSLSEGVAKVRMEDGQTGAGENPDQILGLAAIAPAAFEAYIQAGEKEFKDLLLGLRSESARLNTALKEARRGATFIPPNLQQEGGAVVRMVGPNRRSHRWFFQSEQVKQTAIEHLQKRIKTYARLRTEIESPEDSESLHALLWNYGPPLEVRADHSIGYVSDLLVLHAFNAHDVLVMLNETPFLLWAPSTTGMSSGEILSGPVYVNGTATTELRNGLTTSVTVLQLVSEQQLRESVENHLGAREEFRLWSDKTGTFTVEAKILGQNVSEVVLQRRDGSIITVPIASLSEADQARIEL</sequence>
<dbReference type="AlphaFoldDB" id="A0A518GHK6"/>
<dbReference type="PANTHER" id="PTHR22939:SF129">
    <property type="entry name" value="SERINE PROTEASE HTRA2, MITOCHONDRIAL"/>
    <property type="match status" value="1"/>
</dbReference>
<reference evidence="4 5" key="1">
    <citation type="submission" date="2019-02" db="EMBL/GenBank/DDBJ databases">
        <title>Deep-cultivation of Planctomycetes and their phenomic and genomic characterization uncovers novel biology.</title>
        <authorList>
            <person name="Wiegand S."/>
            <person name="Jogler M."/>
            <person name="Boedeker C."/>
            <person name="Pinto D."/>
            <person name="Vollmers J."/>
            <person name="Rivas-Marin E."/>
            <person name="Kohn T."/>
            <person name="Peeters S.H."/>
            <person name="Heuer A."/>
            <person name="Rast P."/>
            <person name="Oberbeckmann S."/>
            <person name="Bunk B."/>
            <person name="Jeske O."/>
            <person name="Meyerdierks A."/>
            <person name="Storesund J.E."/>
            <person name="Kallscheuer N."/>
            <person name="Luecker S."/>
            <person name="Lage O.M."/>
            <person name="Pohl T."/>
            <person name="Merkel B.J."/>
            <person name="Hornburger P."/>
            <person name="Mueller R.-W."/>
            <person name="Bruemmer F."/>
            <person name="Labrenz M."/>
            <person name="Spormann A.M."/>
            <person name="Op den Camp H."/>
            <person name="Overmann J."/>
            <person name="Amann R."/>
            <person name="Jetten M.S.M."/>
            <person name="Mascher T."/>
            <person name="Medema M.H."/>
            <person name="Devos D.P."/>
            <person name="Kaster A.-K."/>
            <person name="Ovreas L."/>
            <person name="Rohde M."/>
            <person name="Galperin M.Y."/>
            <person name="Jogler C."/>
        </authorList>
    </citation>
    <scope>NUCLEOTIDE SEQUENCE [LARGE SCALE GENOMIC DNA]</scope>
    <source>
        <strain evidence="4 5">Q31a</strain>
    </source>
</reference>
<dbReference type="OrthoDB" id="272786at2"/>